<feature type="compositionally biased region" description="Acidic residues" evidence="8">
    <location>
        <begin position="35"/>
        <end position="47"/>
    </location>
</feature>
<organism evidence="10 11">
    <name type="scientific">Magnusiomyces paraingens</name>
    <dbReference type="NCBI Taxonomy" id="2606893"/>
    <lineage>
        <taxon>Eukaryota</taxon>
        <taxon>Fungi</taxon>
        <taxon>Dikarya</taxon>
        <taxon>Ascomycota</taxon>
        <taxon>Saccharomycotina</taxon>
        <taxon>Dipodascomycetes</taxon>
        <taxon>Dipodascales</taxon>
        <taxon>Dipodascaceae</taxon>
        <taxon>Magnusiomyces</taxon>
    </lineage>
</organism>
<comment type="subcellular location">
    <subcellularLocation>
        <location evidence="2">Nucleus</location>
        <location evidence="2">Nucleolus</location>
    </subcellularLocation>
</comment>
<dbReference type="RefSeq" id="XP_031855187.1">
    <property type="nucleotide sequence ID" value="XM_031999296.1"/>
</dbReference>
<dbReference type="GO" id="GO:0000027">
    <property type="term" value="P:ribosomal large subunit assembly"/>
    <property type="evidence" value="ECO:0007669"/>
    <property type="project" value="TreeGrafter"/>
</dbReference>
<evidence type="ECO:0000256" key="5">
    <source>
        <dbReference type="ARBA" id="ARBA00022517"/>
    </source>
</evidence>
<dbReference type="GO" id="GO:0005730">
    <property type="term" value="C:nucleolus"/>
    <property type="evidence" value="ECO:0007669"/>
    <property type="project" value="UniProtKB-SubCell"/>
</dbReference>
<evidence type="ECO:0000256" key="2">
    <source>
        <dbReference type="ARBA" id="ARBA00004604"/>
    </source>
</evidence>
<dbReference type="InterPro" id="IPR051898">
    <property type="entry name" value="Ribosome_Assembly_3"/>
</dbReference>
<keyword evidence="7" id="KW-0687">Ribonucleoprotein</keyword>
<evidence type="ECO:0000313" key="11">
    <source>
        <dbReference type="Proteomes" id="UP000398389"/>
    </source>
</evidence>
<dbReference type="InterPro" id="IPR028217">
    <property type="entry name" value="Rsa3_C"/>
</dbReference>
<dbReference type="EMBL" id="CABVLU010000003">
    <property type="protein sequence ID" value="VVT55407.1"/>
    <property type="molecule type" value="Genomic_DNA"/>
</dbReference>
<comment type="similarity">
    <text evidence="3">Belongs to the RSA3 family.</text>
</comment>
<dbReference type="AlphaFoldDB" id="A0A5E8C0R7"/>
<proteinExistence type="inferred from homology"/>
<protein>
    <recommendedName>
        <fullName evidence="4">Ribosome assembly protein 3</fullName>
    </recommendedName>
</protein>
<feature type="region of interest" description="Disordered" evidence="8">
    <location>
        <begin position="85"/>
        <end position="130"/>
    </location>
</feature>
<dbReference type="PANTHER" id="PTHR28127">
    <property type="entry name" value="RIBOSOME ASSEMBLY PROTEIN 3"/>
    <property type="match status" value="1"/>
</dbReference>
<dbReference type="PANTHER" id="PTHR28127:SF1">
    <property type="entry name" value="RIBOSOME ASSEMBLY PROTEIN 3"/>
    <property type="match status" value="1"/>
</dbReference>
<evidence type="ECO:0000256" key="6">
    <source>
        <dbReference type="ARBA" id="ARBA00023242"/>
    </source>
</evidence>
<dbReference type="OrthoDB" id="69550at2759"/>
<keyword evidence="5" id="KW-0690">Ribosome biogenesis</keyword>
<evidence type="ECO:0000256" key="4">
    <source>
        <dbReference type="ARBA" id="ARBA00015339"/>
    </source>
</evidence>
<name>A0A5E8C0R7_9ASCO</name>
<reference evidence="10 11" key="1">
    <citation type="submission" date="2019-09" db="EMBL/GenBank/DDBJ databases">
        <authorList>
            <person name="Brejova B."/>
        </authorList>
    </citation>
    <scope>NUCLEOTIDE SEQUENCE [LARGE SCALE GENOMIC DNA]</scope>
</reference>
<feature type="compositionally biased region" description="Low complexity" evidence="8">
    <location>
        <begin position="50"/>
        <end position="61"/>
    </location>
</feature>
<accession>A0A5E8C0R7</accession>
<evidence type="ECO:0000256" key="7">
    <source>
        <dbReference type="ARBA" id="ARBA00023274"/>
    </source>
</evidence>
<keyword evidence="6" id="KW-0539">Nucleus</keyword>
<evidence type="ECO:0000256" key="3">
    <source>
        <dbReference type="ARBA" id="ARBA00006256"/>
    </source>
</evidence>
<sequence length="199" mass="22406">MAPRTAEPPAKRRRRRKPARTEDLSSDSSSSSDSSDLDMSDSSDEEQEKSSVSKSNSQNESEISKRIPQNDILDGADVKMELEISDDIAPSRLWASHKFSEEDDEDDENKHPKERLGDEETEEILNPDVKDNKEAFTEYYLGLMTGGSFGDDLNKARQSNDFNNKTSMPLLIAALKEGVNMFDKEQRDLILSAQNKETV</sequence>
<feature type="region of interest" description="Disordered" evidence="8">
    <location>
        <begin position="1"/>
        <end position="72"/>
    </location>
</feature>
<dbReference type="Proteomes" id="UP000398389">
    <property type="component" value="Unassembled WGS sequence"/>
</dbReference>
<comment type="function">
    <text evidence="1">Required for efficient biogenesis of the 60S ribosomal subunit.</text>
</comment>
<keyword evidence="11" id="KW-1185">Reference proteome</keyword>
<feature type="domain" description="Ribosome-assembly protein 3 C-terminal" evidence="9">
    <location>
        <begin position="136"/>
        <end position="183"/>
    </location>
</feature>
<dbReference type="GeneID" id="43583396"/>
<evidence type="ECO:0000256" key="8">
    <source>
        <dbReference type="SAM" id="MobiDB-lite"/>
    </source>
</evidence>
<dbReference type="Pfam" id="PF14615">
    <property type="entry name" value="Rsa3"/>
    <property type="match status" value="1"/>
</dbReference>
<evidence type="ECO:0000313" key="10">
    <source>
        <dbReference type="EMBL" id="VVT55407.1"/>
    </source>
</evidence>
<dbReference type="GO" id="GO:0030687">
    <property type="term" value="C:preribosome, large subunit precursor"/>
    <property type="evidence" value="ECO:0007669"/>
    <property type="project" value="TreeGrafter"/>
</dbReference>
<feature type="compositionally biased region" description="Basic and acidic residues" evidence="8">
    <location>
        <begin position="108"/>
        <end position="118"/>
    </location>
</feature>
<evidence type="ECO:0000256" key="1">
    <source>
        <dbReference type="ARBA" id="ARBA00003035"/>
    </source>
</evidence>
<evidence type="ECO:0000259" key="9">
    <source>
        <dbReference type="Pfam" id="PF14615"/>
    </source>
</evidence>
<gene>
    <name evidence="10" type="ORF">SAPINGB_P004581</name>
</gene>